<protein>
    <submittedName>
        <fullName evidence="2">PaaI family thioesterase</fullName>
    </submittedName>
</protein>
<keyword evidence="3" id="KW-1185">Reference proteome</keyword>
<dbReference type="InterPro" id="IPR029069">
    <property type="entry name" value="HotDog_dom_sf"/>
</dbReference>
<accession>A0A5B8S8D1</accession>
<dbReference type="Proteomes" id="UP000321172">
    <property type="component" value="Chromosome"/>
</dbReference>
<dbReference type="SUPFAM" id="SSF54637">
    <property type="entry name" value="Thioesterase/thiol ester dehydrase-isomerase"/>
    <property type="match status" value="1"/>
</dbReference>
<dbReference type="CDD" id="cd03443">
    <property type="entry name" value="PaaI_thioesterase"/>
    <property type="match status" value="1"/>
</dbReference>
<name>A0A5B8S8D1_9SPHN</name>
<evidence type="ECO:0000313" key="3">
    <source>
        <dbReference type="Proteomes" id="UP000321172"/>
    </source>
</evidence>
<dbReference type="AlphaFoldDB" id="A0A5B8S8D1"/>
<dbReference type="EMBL" id="CP042345">
    <property type="protein sequence ID" value="QEA16715.1"/>
    <property type="molecule type" value="Genomic_DNA"/>
</dbReference>
<feature type="domain" description="Thioesterase" evidence="1">
    <location>
        <begin position="54"/>
        <end position="128"/>
    </location>
</feature>
<sequence>MTALVPVMTVGELSDFFVQAFPVGDHDRLGRIDSIEPGFVRLALEPDSSNLRPGGIVSGPTQMGLVDRAAYAVILAHIGPVAMAVTSNLNMSFLRAVKQQTVWCDAVLLKLGKRLATVDCRLWQDDPANVVGQAVVTYAIPG</sequence>
<dbReference type="Pfam" id="PF03061">
    <property type="entry name" value="4HBT"/>
    <property type="match status" value="1"/>
</dbReference>
<gene>
    <name evidence="2" type="ORF">FRF71_11545</name>
</gene>
<dbReference type="InterPro" id="IPR006683">
    <property type="entry name" value="Thioestr_dom"/>
</dbReference>
<dbReference type="RefSeq" id="WP_147090794.1">
    <property type="nucleotide sequence ID" value="NZ_BAABJD010000002.1"/>
</dbReference>
<evidence type="ECO:0000313" key="2">
    <source>
        <dbReference type="EMBL" id="QEA16715.1"/>
    </source>
</evidence>
<reference evidence="2 3" key="1">
    <citation type="journal article" date="2013" name="J. Microbiol. Biotechnol.">
        <title>Novosphingobium ginsenosidimutans sp. nov., with the ability to convert ginsenoside.</title>
        <authorList>
            <person name="Kim J.K."/>
            <person name="He D."/>
            <person name="Liu Q.M."/>
            <person name="Park H.Y."/>
            <person name="Jung M.S."/>
            <person name="Yoon M.H."/>
            <person name="Kim S.C."/>
            <person name="Im W.T."/>
        </authorList>
    </citation>
    <scope>NUCLEOTIDE SEQUENCE [LARGE SCALE GENOMIC DNA]</scope>
    <source>
        <strain evidence="2 3">FW-6</strain>
    </source>
</reference>
<dbReference type="Gene3D" id="3.10.129.10">
    <property type="entry name" value="Hotdog Thioesterase"/>
    <property type="match status" value="1"/>
</dbReference>
<dbReference type="OrthoDB" id="9805304at2"/>
<dbReference type="GO" id="GO:0016790">
    <property type="term" value="F:thiolester hydrolase activity"/>
    <property type="evidence" value="ECO:0007669"/>
    <property type="project" value="UniProtKB-ARBA"/>
</dbReference>
<evidence type="ECO:0000259" key="1">
    <source>
        <dbReference type="Pfam" id="PF03061"/>
    </source>
</evidence>
<dbReference type="KEGG" id="ngf:FRF71_11545"/>
<proteinExistence type="predicted"/>
<organism evidence="2 3">
    <name type="scientific">Novosphingobium ginsenosidimutans</name>
    <dbReference type="NCBI Taxonomy" id="1176536"/>
    <lineage>
        <taxon>Bacteria</taxon>
        <taxon>Pseudomonadati</taxon>
        <taxon>Pseudomonadota</taxon>
        <taxon>Alphaproteobacteria</taxon>
        <taxon>Sphingomonadales</taxon>
        <taxon>Sphingomonadaceae</taxon>
        <taxon>Novosphingobium</taxon>
    </lineage>
</organism>